<comment type="caution">
    <text evidence="2">The sequence shown here is derived from an EMBL/GenBank/DDBJ whole genome shotgun (WGS) entry which is preliminary data.</text>
</comment>
<evidence type="ECO:0000313" key="3">
    <source>
        <dbReference type="Proteomes" id="UP001165063"/>
    </source>
</evidence>
<feature type="compositionally biased region" description="Polar residues" evidence="1">
    <location>
        <begin position="109"/>
        <end position="127"/>
    </location>
</feature>
<proteinExistence type="predicted"/>
<name>A0A9W7DGY7_AMBMO</name>
<gene>
    <name evidence="2" type="ORF">Amon01_000551400</name>
</gene>
<dbReference type="Proteomes" id="UP001165063">
    <property type="component" value="Unassembled WGS sequence"/>
</dbReference>
<protein>
    <submittedName>
        <fullName evidence="2">Unnamed protein product</fullName>
    </submittedName>
</protein>
<evidence type="ECO:0000313" key="2">
    <source>
        <dbReference type="EMBL" id="GMG39652.1"/>
    </source>
</evidence>
<accession>A0A9W7DGY7</accession>
<sequence>MCLYESSPQTASLIESWFVLTSRSGSNPNTPAQPTSFSITSLPPESALKSNIQHSFTSSPLQGTSFNSTSKVFYESNWKDSLLIPSGAKDKNITGWKQFWSIFSKKSQDPTQHSTSSRQATSFINST</sequence>
<reference evidence="2" key="1">
    <citation type="submission" date="2023-04" db="EMBL/GenBank/DDBJ databases">
        <title>Ambrosiozyma monospora NBRC 1965.</title>
        <authorList>
            <person name="Ichikawa N."/>
            <person name="Sato H."/>
            <person name="Tonouchi N."/>
        </authorList>
    </citation>
    <scope>NUCLEOTIDE SEQUENCE</scope>
    <source>
        <strain evidence="2">NBRC 1965</strain>
    </source>
</reference>
<feature type="region of interest" description="Disordered" evidence="1">
    <location>
        <begin position="106"/>
        <end position="127"/>
    </location>
</feature>
<dbReference type="AlphaFoldDB" id="A0A9W7DGY7"/>
<evidence type="ECO:0000256" key="1">
    <source>
        <dbReference type="SAM" id="MobiDB-lite"/>
    </source>
</evidence>
<keyword evidence="3" id="KW-1185">Reference proteome</keyword>
<dbReference type="EMBL" id="BSXU01003076">
    <property type="protein sequence ID" value="GMG39652.1"/>
    <property type="molecule type" value="Genomic_DNA"/>
</dbReference>
<organism evidence="2 3">
    <name type="scientific">Ambrosiozyma monospora</name>
    <name type="common">Yeast</name>
    <name type="synonym">Endomycopsis monosporus</name>
    <dbReference type="NCBI Taxonomy" id="43982"/>
    <lineage>
        <taxon>Eukaryota</taxon>
        <taxon>Fungi</taxon>
        <taxon>Dikarya</taxon>
        <taxon>Ascomycota</taxon>
        <taxon>Saccharomycotina</taxon>
        <taxon>Pichiomycetes</taxon>
        <taxon>Pichiales</taxon>
        <taxon>Pichiaceae</taxon>
        <taxon>Ambrosiozyma</taxon>
    </lineage>
</organism>